<name>A0A4Y7PXX8_9AGAM</name>
<sequence length="293" mass="33218">MESCRTPRPVVDEGGRTFMVLAGRPDDRQFDCKSWGDVTMEAERRLEVDGEMLIFDIKDVQHRRGDFPAINVGLSFGHGQPHPIVRGNGKNGPVLNDLMESWPMQRIAGYVNSQFAMWAPRLHHEYVSYQQKIYEKNPTLQPLYPNHAFTNAAFNFGGKVVTFPHVDHRNVPHGWCSITSLGSYDYRKGGHVVLWDLGLVVQFPPGSTTFLPSATMRHSNTAIGEGEKRFSITHYTCGGLFRWVDYGFRTMKEVMKKDKQGFRAVEASRANFGEQALKKYSTLSELRKNAGCK</sequence>
<organism evidence="1 2">
    <name type="scientific">Rickenella mellea</name>
    <dbReference type="NCBI Taxonomy" id="50990"/>
    <lineage>
        <taxon>Eukaryota</taxon>
        <taxon>Fungi</taxon>
        <taxon>Dikarya</taxon>
        <taxon>Basidiomycota</taxon>
        <taxon>Agaricomycotina</taxon>
        <taxon>Agaricomycetes</taxon>
        <taxon>Hymenochaetales</taxon>
        <taxon>Rickenellaceae</taxon>
        <taxon>Rickenella</taxon>
    </lineage>
</organism>
<reference evidence="1 2" key="1">
    <citation type="submission" date="2018-06" db="EMBL/GenBank/DDBJ databases">
        <title>A transcriptomic atlas of mushroom development highlights an independent origin of complex multicellularity.</title>
        <authorList>
            <consortium name="DOE Joint Genome Institute"/>
            <person name="Krizsan K."/>
            <person name="Almasi E."/>
            <person name="Merenyi Z."/>
            <person name="Sahu N."/>
            <person name="Viragh M."/>
            <person name="Koszo T."/>
            <person name="Mondo S."/>
            <person name="Kiss B."/>
            <person name="Balint B."/>
            <person name="Kues U."/>
            <person name="Barry K."/>
            <person name="Hegedus J.C."/>
            <person name="Henrissat B."/>
            <person name="Johnson J."/>
            <person name="Lipzen A."/>
            <person name="Ohm R."/>
            <person name="Nagy I."/>
            <person name="Pangilinan J."/>
            <person name="Yan J."/>
            <person name="Xiong Y."/>
            <person name="Grigoriev I.V."/>
            <person name="Hibbett D.S."/>
            <person name="Nagy L.G."/>
        </authorList>
    </citation>
    <scope>NUCLEOTIDE SEQUENCE [LARGE SCALE GENOMIC DNA]</scope>
    <source>
        <strain evidence="1 2">SZMC22713</strain>
    </source>
</reference>
<evidence type="ECO:0008006" key="3">
    <source>
        <dbReference type="Google" id="ProtNLM"/>
    </source>
</evidence>
<accession>A0A4Y7PXX8</accession>
<protein>
    <recommendedName>
        <fullName evidence="3">2OGFeDO JBP1/TET oxygenase domain-containing protein</fullName>
    </recommendedName>
</protein>
<keyword evidence="2" id="KW-1185">Reference proteome</keyword>
<dbReference type="OrthoDB" id="3202607at2759"/>
<dbReference type="STRING" id="50990.A0A4Y7PXX8"/>
<dbReference type="AlphaFoldDB" id="A0A4Y7PXX8"/>
<evidence type="ECO:0000313" key="2">
    <source>
        <dbReference type="Proteomes" id="UP000294933"/>
    </source>
</evidence>
<dbReference type="Proteomes" id="UP000294933">
    <property type="component" value="Unassembled WGS sequence"/>
</dbReference>
<dbReference type="VEuPathDB" id="FungiDB:BD410DRAFT_726349"/>
<dbReference type="Gene3D" id="3.60.130.30">
    <property type="match status" value="1"/>
</dbReference>
<proteinExistence type="predicted"/>
<gene>
    <name evidence="1" type="ORF">BD410DRAFT_726349</name>
</gene>
<dbReference type="EMBL" id="ML170191">
    <property type="protein sequence ID" value="TDL20005.1"/>
    <property type="molecule type" value="Genomic_DNA"/>
</dbReference>
<evidence type="ECO:0000313" key="1">
    <source>
        <dbReference type="EMBL" id="TDL20005.1"/>
    </source>
</evidence>